<evidence type="ECO:0000313" key="3">
    <source>
        <dbReference type="Proteomes" id="UP000518206"/>
    </source>
</evidence>
<dbReference type="PANTHER" id="PTHR12631:SF10">
    <property type="entry name" value="BETA-XYLOSIDASE-LIKE PROTEIN-RELATED"/>
    <property type="match status" value="1"/>
</dbReference>
<dbReference type="Pfam" id="PF00232">
    <property type="entry name" value="Glyco_hydro_1"/>
    <property type="match status" value="1"/>
</dbReference>
<dbReference type="InterPro" id="IPR051923">
    <property type="entry name" value="Glycosyl_Hydrolase_39"/>
</dbReference>
<dbReference type="EMBL" id="JACHVX010000002">
    <property type="protein sequence ID" value="MBB2922783.1"/>
    <property type="molecule type" value="Genomic_DNA"/>
</dbReference>
<feature type="region of interest" description="Disordered" evidence="1">
    <location>
        <begin position="426"/>
        <end position="467"/>
    </location>
</feature>
<name>A0A7W4UEL7_9CELL</name>
<evidence type="ECO:0000313" key="2">
    <source>
        <dbReference type="EMBL" id="MBB2922783.1"/>
    </source>
</evidence>
<keyword evidence="2" id="KW-0808">Transferase</keyword>
<dbReference type="SUPFAM" id="SSF53756">
    <property type="entry name" value="UDP-Glycosyltransferase/glycogen phosphorylase"/>
    <property type="match status" value="1"/>
</dbReference>
<dbReference type="GO" id="GO:0004553">
    <property type="term" value="F:hydrolase activity, hydrolyzing O-glycosyl compounds"/>
    <property type="evidence" value="ECO:0007669"/>
    <property type="project" value="InterPro"/>
</dbReference>
<proteinExistence type="predicted"/>
<dbReference type="AlphaFoldDB" id="A0A7W4UEL7"/>
<reference evidence="2 3" key="1">
    <citation type="submission" date="2020-08" db="EMBL/GenBank/DDBJ databases">
        <title>The Agave Microbiome: Exploring the role of microbial communities in plant adaptations to desert environments.</title>
        <authorList>
            <person name="Partida-Martinez L.P."/>
        </authorList>
    </citation>
    <scope>NUCLEOTIDE SEQUENCE [LARGE SCALE GENOMIC DNA]</scope>
    <source>
        <strain evidence="2 3">RAS26</strain>
    </source>
</reference>
<dbReference type="GO" id="GO:0016740">
    <property type="term" value="F:transferase activity"/>
    <property type="evidence" value="ECO:0007669"/>
    <property type="project" value="UniProtKB-KW"/>
</dbReference>
<evidence type="ECO:0000256" key="1">
    <source>
        <dbReference type="SAM" id="MobiDB-lite"/>
    </source>
</evidence>
<dbReference type="PANTHER" id="PTHR12631">
    <property type="entry name" value="ALPHA-L-IDURONIDASE"/>
    <property type="match status" value="1"/>
</dbReference>
<feature type="compositionally biased region" description="Low complexity" evidence="1">
    <location>
        <begin position="452"/>
        <end position="467"/>
    </location>
</feature>
<comment type="caution">
    <text evidence="2">The sequence shown here is derived from an EMBL/GenBank/DDBJ whole genome shotgun (WGS) entry which is preliminary data.</text>
</comment>
<dbReference type="Proteomes" id="UP000518206">
    <property type="component" value="Unassembled WGS sequence"/>
</dbReference>
<dbReference type="GO" id="GO:0005975">
    <property type="term" value="P:carbohydrate metabolic process"/>
    <property type="evidence" value="ECO:0007669"/>
    <property type="project" value="InterPro"/>
</dbReference>
<protein>
    <submittedName>
        <fullName evidence="2">Beta-glucosidase/6-phospho-beta-glucosidase/beta-galactosidase/glycosyltransferase involved in cell wall biosynthesis</fullName>
    </submittedName>
</protein>
<accession>A0A7W4UEL7</accession>
<dbReference type="Gene3D" id="3.20.20.80">
    <property type="entry name" value="Glycosidases"/>
    <property type="match status" value="1"/>
</dbReference>
<dbReference type="InterPro" id="IPR001360">
    <property type="entry name" value="Glyco_hydro_1"/>
</dbReference>
<dbReference type="SUPFAM" id="SSF51445">
    <property type="entry name" value="(Trans)glycosidases"/>
    <property type="match status" value="1"/>
</dbReference>
<dbReference type="RefSeq" id="WP_183295640.1">
    <property type="nucleotide sequence ID" value="NZ_JACHVX010000002.1"/>
</dbReference>
<dbReference type="Pfam" id="PF13692">
    <property type="entry name" value="Glyco_trans_1_4"/>
    <property type="match status" value="1"/>
</dbReference>
<organism evidence="2 3">
    <name type="scientific">Cellulomonas cellasea</name>
    <dbReference type="NCBI Taxonomy" id="43670"/>
    <lineage>
        <taxon>Bacteria</taxon>
        <taxon>Bacillati</taxon>
        <taxon>Actinomycetota</taxon>
        <taxon>Actinomycetes</taxon>
        <taxon>Micrococcales</taxon>
        <taxon>Cellulomonadaceae</taxon>
        <taxon>Cellulomonas</taxon>
    </lineage>
</organism>
<dbReference type="Gene3D" id="3.40.50.2000">
    <property type="entry name" value="Glycogen Phosphorylase B"/>
    <property type="match status" value="1"/>
</dbReference>
<sequence length="853" mass="94509">MGRTFVGGFESTYHPASGVDALEVTGHVARYEEDLDQLLGAGVRHLRYPLRWHRIEAEPGTFDWAGTDRVLGTLHERGAVPIVDLVHHTSYPDWLTDGFRDERFGPAFVRYATAVAERYPWLRAYTLFNEPFATLFLAGHQALWPPYDHGVPGLRRLLLSVMPALAEAAATWRAVLPEAHHVWVDTAEHHVGTGPGTAYAELANDRRHVVLDLALGHDLDLDLDRPFLRELVTDGGEALLTLPPLRVDVLGLDYYGHSEWYYDEHGGHAPSPHPVGLADVVQQYADRYGLPLMLTETNVRGLPSDRTTWLRYTLEQYELALSRGVPLHGYCWFPQVDSADWDSLLARCAGRADPVGVLSLEPDGTRRRTEFTDAWERAAAGLPTAELPAVRFQPPCDAQLAGLADTLVHWPWRDPRPAQTVRALRADLPTGPTGPAGSPDLSDLDHDSREQTMTTLPSSAAPTTTEPTQPDLVVLSHLRWHWVWQRPQHIVSRLARLRAEVGARTYVVEEPVAQDVDTPRIATEDVDGITRVWLVLPVSASPFPRSEAHPEERGFEDPAAACYGELLAQALGERTLPPDVWVYTPMAIELAQRLEPGRLVYDVMDDLASFKDAPEGLVLRQRRLLAEADVVFTGGPSLDRSIRRQRSAGVHLFRSGVETEHYAASRLLRDEHERPVAGYVGVVDERLDLELLDELAAHLPDWTLRIVGPVAKIDPADLPRRPNIEYPGMARYDELPAVMAGFDVALMPFALNEATRSISPTKTLEYLAAGLPVVSTGVADVVADYADVVCLADDGVQFAAACRRVLLDDPRARDRRARPLHARQEWDHIASSMTRILDGARQASGGAAAEETA</sequence>
<gene>
    <name evidence="2" type="ORF">FHR80_001695</name>
</gene>
<reference evidence="2 3" key="2">
    <citation type="submission" date="2020-08" db="EMBL/GenBank/DDBJ databases">
        <authorList>
            <person name="Partida-Martinez L."/>
            <person name="Huntemann M."/>
            <person name="Clum A."/>
            <person name="Wang J."/>
            <person name="Palaniappan K."/>
            <person name="Ritter S."/>
            <person name="Chen I.-M."/>
            <person name="Stamatis D."/>
            <person name="Reddy T."/>
            <person name="O'Malley R."/>
            <person name="Daum C."/>
            <person name="Shapiro N."/>
            <person name="Ivanova N."/>
            <person name="Kyrpides N."/>
            <person name="Woyke T."/>
        </authorList>
    </citation>
    <scope>NUCLEOTIDE SEQUENCE [LARGE SCALE GENOMIC DNA]</scope>
    <source>
        <strain evidence="2 3">RAS26</strain>
    </source>
</reference>
<dbReference type="InterPro" id="IPR017853">
    <property type="entry name" value="GH"/>
</dbReference>